<feature type="transmembrane region" description="Helical" evidence="1">
    <location>
        <begin position="29"/>
        <end position="51"/>
    </location>
</feature>
<organism evidence="2 3">
    <name type="scientific">Caerostris extrusa</name>
    <name type="common">Bark spider</name>
    <name type="synonym">Caerostris bankana</name>
    <dbReference type="NCBI Taxonomy" id="172846"/>
    <lineage>
        <taxon>Eukaryota</taxon>
        <taxon>Metazoa</taxon>
        <taxon>Ecdysozoa</taxon>
        <taxon>Arthropoda</taxon>
        <taxon>Chelicerata</taxon>
        <taxon>Arachnida</taxon>
        <taxon>Araneae</taxon>
        <taxon>Araneomorphae</taxon>
        <taxon>Entelegynae</taxon>
        <taxon>Araneoidea</taxon>
        <taxon>Araneidae</taxon>
        <taxon>Caerostris</taxon>
    </lineage>
</organism>
<keyword evidence="3" id="KW-1185">Reference proteome</keyword>
<keyword evidence="1" id="KW-1133">Transmembrane helix</keyword>
<reference evidence="2 3" key="1">
    <citation type="submission" date="2021-06" db="EMBL/GenBank/DDBJ databases">
        <title>Caerostris extrusa draft genome.</title>
        <authorList>
            <person name="Kono N."/>
            <person name="Arakawa K."/>
        </authorList>
    </citation>
    <scope>NUCLEOTIDE SEQUENCE [LARGE SCALE GENOMIC DNA]</scope>
</reference>
<gene>
    <name evidence="2" type="ORF">CEXT_687851</name>
</gene>
<dbReference type="Proteomes" id="UP001054945">
    <property type="component" value="Unassembled WGS sequence"/>
</dbReference>
<comment type="caution">
    <text evidence="2">The sequence shown here is derived from an EMBL/GenBank/DDBJ whole genome shotgun (WGS) entry which is preliminary data.</text>
</comment>
<dbReference type="AlphaFoldDB" id="A0AAV4QRM3"/>
<evidence type="ECO:0000313" key="3">
    <source>
        <dbReference type="Proteomes" id="UP001054945"/>
    </source>
</evidence>
<evidence type="ECO:0000256" key="1">
    <source>
        <dbReference type="SAM" id="Phobius"/>
    </source>
</evidence>
<evidence type="ECO:0000313" key="2">
    <source>
        <dbReference type="EMBL" id="GIY11459.1"/>
    </source>
</evidence>
<sequence>MGTSDKNLPQLPPSVKPSHPLNYNQTPEILFTFLYYSFALALFGYYTSVYVNTIHRFKTIITGWKRLGFFFFSSWDWGGHGFGFEKGGWECLQLTSFV</sequence>
<protein>
    <submittedName>
        <fullName evidence="2">Uncharacterized protein</fullName>
    </submittedName>
</protein>
<keyword evidence="1" id="KW-0472">Membrane</keyword>
<dbReference type="EMBL" id="BPLR01006649">
    <property type="protein sequence ID" value="GIY11459.1"/>
    <property type="molecule type" value="Genomic_DNA"/>
</dbReference>
<accession>A0AAV4QRM3</accession>
<proteinExistence type="predicted"/>
<name>A0AAV4QRM3_CAEEX</name>
<keyword evidence="1" id="KW-0812">Transmembrane</keyword>